<evidence type="ECO:0000256" key="1">
    <source>
        <dbReference type="ARBA" id="ARBA00004141"/>
    </source>
</evidence>
<keyword evidence="3 7" id="KW-0812">Transmembrane</keyword>
<dbReference type="Pfam" id="PF01529">
    <property type="entry name" value="DHHC"/>
    <property type="match status" value="1"/>
</dbReference>
<dbReference type="EC" id="2.3.1.225" evidence="7"/>
<comment type="domain">
    <text evidence="7">The DHHC domain is required for palmitoyltransferase activity.</text>
</comment>
<evidence type="ECO:0000256" key="4">
    <source>
        <dbReference type="ARBA" id="ARBA00022989"/>
    </source>
</evidence>
<keyword evidence="2 7" id="KW-0808">Transferase</keyword>
<organism evidence="9 10">
    <name type="scientific">Anaeramoeba flamelloides</name>
    <dbReference type="NCBI Taxonomy" id="1746091"/>
    <lineage>
        <taxon>Eukaryota</taxon>
        <taxon>Metamonada</taxon>
        <taxon>Anaeramoebidae</taxon>
        <taxon>Anaeramoeba</taxon>
    </lineage>
</organism>
<dbReference type="AlphaFoldDB" id="A0AAV7Z5F5"/>
<evidence type="ECO:0000313" key="9">
    <source>
        <dbReference type="EMBL" id="KAJ3435527.1"/>
    </source>
</evidence>
<dbReference type="PROSITE" id="PS50216">
    <property type="entry name" value="DHHC"/>
    <property type="match status" value="1"/>
</dbReference>
<dbReference type="PANTHER" id="PTHR12246">
    <property type="entry name" value="PALMITOYLTRANSFERASE ZDHHC16"/>
    <property type="match status" value="1"/>
</dbReference>
<dbReference type="InterPro" id="IPR001594">
    <property type="entry name" value="Palmitoyltrfase_DHHC"/>
</dbReference>
<comment type="subcellular location">
    <subcellularLocation>
        <location evidence="1">Membrane</location>
        <topology evidence="1">Multi-pass membrane protein</topology>
    </subcellularLocation>
</comment>
<evidence type="ECO:0000256" key="3">
    <source>
        <dbReference type="ARBA" id="ARBA00022692"/>
    </source>
</evidence>
<evidence type="ECO:0000256" key="6">
    <source>
        <dbReference type="ARBA" id="ARBA00023315"/>
    </source>
</evidence>
<evidence type="ECO:0000313" key="10">
    <source>
        <dbReference type="Proteomes" id="UP001146793"/>
    </source>
</evidence>
<comment type="caution">
    <text evidence="9">The sequence shown here is derived from an EMBL/GenBank/DDBJ whole genome shotgun (WGS) entry which is preliminary data.</text>
</comment>
<evidence type="ECO:0000259" key="8">
    <source>
        <dbReference type="Pfam" id="PF01529"/>
    </source>
</evidence>
<comment type="catalytic activity">
    <reaction evidence="7">
        <text>L-cysteinyl-[protein] + hexadecanoyl-CoA = S-hexadecanoyl-L-cysteinyl-[protein] + CoA</text>
        <dbReference type="Rhea" id="RHEA:36683"/>
        <dbReference type="Rhea" id="RHEA-COMP:10131"/>
        <dbReference type="Rhea" id="RHEA-COMP:11032"/>
        <dbReference type="ChEBI" id="CHEBI:29950"/>
        <dbReference type="ChEBI" id="CHEBI:57287"/>
        <dbReference type="ChEBI" id="CHEBI:57379"/>
        <dbReference type="ChEBI" id="CHEBI:74151"/>
        <dbReference type="EC" id="2.3.1.225"/>
    </reaction>
</comment>
<dbReference type="GO" id="GO:0019706">
    <property type="term" value="F:protein-cysteine S-palmitoyltransferase activity"/>
    <property type="evidence" value="ECO:0007669"/>
    <property type="project" value="UniProtKB-EC"/>
</dbReference>
<keyword evidence="4 7" id="KW-1133">Transmembrane helix</keyword>
<dbReference type="Proteomes" id="UP001146793">
    <property type="component" value="Unassembled WGS sequence"/>
</dbReference>
<proteinExistence type="inferred from homology"/>
<sequence>MQPSINNSNENTTVLKCFVGNDWYEQFISPQEIPKVPLTENEHYFKASIPNPPRALYSKLFRGSVRKIDHVCYLIGNMVGFFNYKFFLLTLLYGNVANCIAFVIIIFSLFFQEEIVAYIISASLGITCMVFGYYVLKITKRHCYLLKNNLTSIENFDRKEFKKKNIRFVNVYDLGLKKNFQQVFGKNPLYWLMPFRFGLKEDGYSFPENGEIWESPIKDNNWASKNRVENSFDNENDEEISIISDEKSSND</sequence>
<evidence type="ECO:0000256" key="5">
    <source>
        <dbReference type="ARBA" id="ARBA00023136"/>
    </source>
</evidence>
<feature type="transmembrane region" description="Helical" evidence="7">
    <location>
        <begin position="115"/>
        <end position="136"/>
    </location>
</feature>
<accession>A0AAV7Z5F5</accession>
<name>A0AAV7Z5F5_9EUKA</name>
<evidence type="ECO:0000256" key="7">
    <source>
        <dbReference type="RuleBase" id="RU079119"/>
    </source>
</evidence>
<feature type="transmembrane region" description="Helical" evidence="7">
    <location>
        <begin position="86"/>
        <end position="109"/>
    </location>
</feature>
<keyword evidence="6 7" id="KW-0012">Acyltransferase</keyword>
<dbReference type="InterPro" id="IPR039859">
    <property type="entry name" value="PFA4/ZDH16/20/ERF2-like"/>
</dbReference>
<keyword evidence="5 7" id="KW-0472">Membrane</keyword>
<dbReference type="EMBL" id="JANTQA010000040">
    <property type="protein sequence ID" value="KAJ3435527.1"/>
    <property type="molecule type" value="Genomic_DNA"/>
</dbReference>
<dbReference type="GO" id="GO:0016020">
    <property type="term" value="C:membrane"/>
    <property type="evidence" value="ECO:0007669"/>
    <property type="project" value="UniProtKB-SubCell"/>
</dbReference>
<gene>
    <name evidence="9" type="ORF">M0812_19715</name>
</gene>
<evidence type="ECO:0000256" key="2">
    <source>
        <dbReference type="ARBA" id="ARBA00022679"/>
    </source>
</evidence>
<feature type="domain" description="Palmitoyltransferase DHHC" evidence="8">
    <location>
        <begin position="42"/>
        <end position="156"/>
    </location>
</feature>
<protein>
    <recommendedName>
        <fullName evidence="7">Palmitoyltransferase</fullName>
        <ecNumber evidence="7">2.3.1.225</ecNumber>
    </recommendedName>
</protein>
<reference evidence="9" key="1">
    <citation type="submission" date="2022-08" db="EMBL/GenBank/DDBJ databases">
        <title>Novel sulphate-reducing endosymbionts in the free-living metamonad Anaeramoeba.</title>
        <authorList>
            <person name="Jerlstrom-Hultqvist J."/>
            <person name="Cepicka I."/>
            <person name="Gallot-Lavallee L."/>
            <person name="Salas-Leiva D."/>
            <person name="Curtis B.A."/>
            <person name="Zahonova K."/>
            <person name="Pipaliya S."/>
            <person name="Dacks J."/>
            <person name="Roger A.J."/>
        </authorList>
    </citation>
    <scope>NUCLEOTIDE SEQUENCE</scope>
    <source>
        <strain evidence="9">Busselton2</strain>
    </source>
</reference>
<comment type="similarity">
    <text evidence="7">Belongs to the DHHC palmitoyltransferase family.</text>
</comment>